<sequence>MGRSGAGAARAQQSSEVGLRARGLPTEVEEEEPRGCRATKAWRGPGRGKGHEEGGEQGPTCGRVHRSLERSGKGGGGVRRARRGLHSASSTQPELRESGARRLGPRPGRGWSLETREARRRRRELGAESRDLWSSSKAGGFRESARLPPRPFTKTNSDGLPGPVNIPKRRARVLQESATEHTGYEILRPAA</sequence>
<comment type="caution">
    <text evidence="2">The sequence shown here is derived from an EMBL/GenBank/DDBJ whole genome shotgun (WGS) entry which is preliminary data.</text>
</comment>
<dbReference type="EMBL" id="JANPWB010000014">
    <property type="protein sequence ID" value="KAJ1097048.1"/>
    <property type="molecule type" value="Genomic_DNA"/>
</dbReference>
<keyword evidence="3" id="KW-1185">Reference proteome</keyword>
<feature type="region of interest" description="Disordered" evidence="1">
    <location>
        <begin position="1"/>
        <end position="166"/>
    </location>
</feature>
<evidence type="ECO:0000256" key="1">
    <source>
        <dbReference type="SAM" id="MobiDB-lite"/>
    </source>
</evidence>
<feature type="compositionally biased region" description="Low complexity" evidence="1">
    <location>
        <begin position="101"/>
        <end position="113"/>
    </location>
</feature>
<protein>
    <submittedName>
        <fullName evidence="2">Uncharacterized protein</fullName>
    </submittedName>
</protein>
<feature type="compositionally biased region" description="Low complexity" evidence="1">
    <location>
        <begin position="1"/>
        <end position="15"/>
    </location>
</feature>
<organism evidence="2 3">
    <name type="scientific">Pleurodeles waltl</name>
    <name type="common">Iberian ribbed newt</name>
    <dbReference type="NCBI Taxonomy" id="8319"/>
    <lineage>
        <taxon>Eukaryota</taxon>
        <taxon>Metazoa</taxon>
        <taxon>Chordata</taxon>
        <taxon>Craniata</taxon>
        <taxon>Vertebrata</taxon>
        <taxon>Euteleostomi</taxon>
        <taxon>Amphibia</taxon>
        <taxon>Batrachia</taxon>
        <taxon>Caudata</taxon>
        <taxon>Salamandroidea</taxon>
        <taxon>Salamandridae</taxon>
        <taxon>Pleurodelinae</taxon>
        <taxon>Pleurodeles</taxon>
    </lineage>
</organism>
<accession>A0AAV7M7E6</accession>
<evidence type="ECO:0000313" key="2">
    <source>
        <dbReference type="EMBL" id="KAJ1097048.1"/>
    </source>
</evidence>
<gene>
    <name evidence="2" type="ORF">NDU88_002177</name>
</gene>
<evidence type="ECO:0000313" key="3">
    <source>
        <dbReference type="Proteomes" id="UP001066276"/>
    </source>
</evidence>
<dbReference type="Proteomes" id="UP001066276">
    <property type="component" value="Chromosome 10"/>
</dbReference>
<dbReference type="AlphaFoldDB" id="A0AAV7M7E6"/>
<name>A0AAV7M7E6_PLEWA</name>
<proteinExistence type="predicted"/>
<reference evidence="2" key="1">
    <citation type="journal article" date="2022" name="bioRxiv">
        <title>Sequencing and chromosome-scale assembly of the giantPleurodeles waltlgenome.</title>
        <authorList>
            <person name="Brown T."/>
            <person name="Elewa A."/>
            <person name="Iarovenko S."/>
            <person name="Subramanian E."/>
            <person name="Araus A.J."/>
            <person name="Petzold A."/>
            <person name="Susuki M."/>
            <person name="Suzuki K.-i.T."/>
            <person name="Hayashi T."/>
            <person name="Toyoda A."/>
            <person name="Oliveira C."/>
            <person name="Osipova E."/>
            <person name="Leigh N.D."/>
            <person name="Simon A."/>
            <person name="Yun M.H."/>
        </authorList>
    </citation>
    <scope>NUCLEOTIDE SEQUENCE</scope>
    <source>
        <strain evidence="2">20211129_DDA</strain>
        <tissue evidence="2">Liver</tissue>
    </source>
</reference>